<dbReference type="SUPFAM" id="SSF46785">
    <property type="entry name" value="Winged helix' DNA-binding domain"/>
    <property type="match status" value="1"/>
</dbReference>
<gene>
    <name evidence="17" type="ORF">B841_03040</name>
</gene>
<dbReference type="GO" id="GO:0046983">
    <property type="term" value="F:protein dimerization activity"/>
    <property type="evidence" value="ECO:0007669"/>
    <property type="project" value="InterPro"/>
</dbReference>
<dbReference type="GO" id="GO:0045892">
    <property type="term" value="P:negative regulation of DNA-templated transcription"/>
    <property type="evidence" value="ECO:0007669"/>
    <property type="project" value="TreeGrafter"/>
</dbReference>
<evidence type="ECO:0000256" key="9">
    <source>
        <dbReference type="ARBA" id="ARBA00023125"/>
    </source>
</evidence>
<dbReference type="InterPro" id="IPR008988">
    <property type="entry name" value="Transcriptional_repressor_C"/>
</dbReference>
<dbReference type="Pfam" id="PF01325">
    <property type="entry name" value="Fe_dep_repress"/>
    <property type="match status" value="1"/>
</dbReference>
<evidence type="ECO:0000256" key="4">
    <source>
        <dbReference type="ARBA" id="ARBA00016140"/>
    </source>
</evidence>
<dbReference type="Proteomes" id="UP000015388">
    <property type="component" value="Chromosome"/>
</dbReference>
<dbReference type="Pfam" id="PF02742">
    <property type="entry name" value="Fe_dep_repr_C"/>
    <property type="match status" value="1"/>
</dbReference>
<evidence type="ECO:0000256" key="8">
    <source>
        <dbReference type="ARBA" id="ARBA00023015"/>
    </source>
</evidence>
<accession>S5TGS3</accession>
<evidence type="ECO:0000256" key="1">
    <source>
        <dbReference type="ARBA" id="ARBA00004496"/>
    </source>
</evidence>
<evidence type="ECO:0000256" key="14">
    <source>
        <dbReference type="ARBA" id="ARBA00032618"/>
    </source>
</evidence>
<comment type="subunit">
    <text evidence="3">Homodimer.</text>
</comment>
<dbReference type="FunFam" id="1.10.60.10:FF:000004">
    <property type="entry name" value="DtxR family transcriptional regulator"/>
    <property type="match status" value="1"/>
</dbReference>
<keyword evidence="7" id="KW-0408">Iron</keyword>
<dbReference type="eggNOG" id="COG1321">
    <property type="taxonomic scope" value="Bacteria"/>
</dbReference>
<comment type="subcellular location">
    <subcellularLocation>
        <location evidence="1">Cytoplasm</location>
    </subcellularLocation>
</comment>
<dbReference type="Gene3D" id="1.10.60.10">
    <property type="entry name" value="Iron dependent repressor, metal binding and dimerisation domain"/>
    <property type="match status" value="1"/>
</dbReference>
<keyword evidence="11" id="KW-0804">Transcription</keyword>
<dbReference type="InterPro" id="IPR036421">
    <property type="entry name" value="Fe_dep_repressor_sf"/>
</dbReference>
<evidence type="ECO:0000256" key="7">
    <source>
        <dbReference type="ARBA" id="ARBA00023004"/>
    </source>
</evidence>
<dbReference type="InterPro" id="IPR036390">
    <property type="entry name" value="WH_DNA-bd_sf"/>
</dbReference>
<proteinExistence type="inferred from homology"/>
<evidence type="ECO:0000256" key="11">
    <source>
        <dbReference type="ARBA" id="ARBA00023163"/>
    </source>
</evidence>
<dbReference type="InterPro" id="IPR050536">
    <property type="entry name" value="DtxR_MntR_Metal-Reg"/>
</dbReference>
<evidence type="ECO:0000259" key="16">
    <source>
        <dbReference type="PROSITE" id="PS50944"/>
    </source>
</evidence>
<dbReference type="InterPro" id="IPR022689">
    <property type="entry name" value="Iron_dep_repressor"/>
</dbReference>
<dbReference type="GO" id="GO:0046914">
    <property type="term" value="F:transition metal ion binding"/>
    <property type="evidence" value="ECO:0007669"/>
    <property type="project" value="InterPro"/>
</dbReference>
<keyword evidence="5" id="KW-0963">Cytoplasm</keyword>
<reference evidence="17 18" key="1">
    <citation type="submission" date="2012-11" db="EMBL/GenBank/DDBJ databases">
        <title>The complete genome sequence of Corynebacterium maris Coryn-1 (=DSM 45190).</title>
        <authorList>
            <person name="Schaffert L."/>
            <person name="Albersmeier A."/>
            <person name="Kalinowski J."/>
            <person name="Ruckert C."/>
        </authorList>
    </citation>
    <scope>NUCLEOTIDE SEQUENCE [LARGE SCALE GENOMIC DNA]</scope>
    <source>
        <strain evidence="18">Coryn-1</strain>
    </source>
</reference>
<keyword evidence="8" id="KW-0805">Transcription regulation</keyword>
<dbReference type="EMBL" id="CP003924">
    <property type="protein sequence ID" value="AGS34091.1"/>
    <property type="molecule type" value="Genomic_DNA"/>
</dbReference>
<dbReference type="SUPFAM" id="SSF50037">
    <property type="entry name" value="C-terminal domain of transcriptional repressors"/>
    <property type="match status" value="1"/>
</dbReference>
<evidence type="ECO:0000256" key="13">
    <source>
        <dbReference type="ARBA" id="ARBA00032593"/>
    </source>
</evidence>
<dbReference type="Gene3D" id="2.30.30.90">
    <property type="match status" value="1"/>
</dbReference>
<dbReference type="GO" id="GO:0003677">
    <property type="term" value="F:DNA binding"/>
    <property type="evidence" value="ECO:0007669"/>
    <property type="project" value="UniProtKB-KW"/>
</dbReference>
<evidence type="ECO:0000256" key="6">
    <source>
        <dbReference type="ARBA" id="ARBA00022491"/>
    </source>
</evidence>
<keyword evidence="6" id="KW-0678">Repressor</keyword>
<dbReference type="GO" id="GO:0005737">
    <property type="term" value="C:cytoplasm"/>
    <property type="evidence" value="ECO:0007669"/>
    <property type="project" value="UniProtKB-SubCell"/>
</dbReference>
<dbReference type="SMART" id="SM00899">
    <property type="entry name" value="FeoA"/>
    <property type="match status" value="1"/>
</dbReference>
<evidence type="ECO:0000256" key="3">
    <source>
        <dbReference type="ARBA" id="ARBA00011738"/>
    </source>
</evidence>
<dbReference type="InterPro" id="IPR038157">
    <property type="entry name" value="FeoA_core_dom"/>
</dbReference>
<dbReference type="InterPro" id="IPR001367">
    <property type="entry name" value="Fe_dep_repressor"/>
</dbReference>
<dbReference type="PROSITE" id="PS50944">
    <property type="entry name" value="HTH_DTXR"/>
    <property type="match status" value="1"/>
</dbReference>
<protein>
    <recommendedName>
        <fullName evidence="4">Diphtheria toxin repressor</fullName>
    </recommendedName>
    <alternativeName>
        <fullName evidence="14">Iron-dependent diphtheria tox regulatory element</fullName>
    </alternativeName>
    <alternativeName>
        <fullName evidence="13">Manganese transport regulator</fullName>
    </alternativeName>
    <alternativeName>
        <fullName evidence="15">Tox regulatory factor</fullName>
    </alternativeName>
</protein>
<comment type="similarity">
    <text evidence="2">Belongs to the DtxR/MntR family.</text>
</comment>
<dbReference type="PANTHER" id="PTHR33238">
    <property type="entry name" value="IRON (METAL) DEPENDENT REPRESSOR, DTXR FAMILY"/>
    <property type="match status" value="1"/>
</dbReference>
<dbReference type="InterPro" id="IPR036388">
    <property type="entry name" value="WH-like_DNA-bd_sf"/>
</dbReference>
<dbReference type="PATRIC" id="fig|1224163.3.peg.610"/>
<evidence type="ECO:0000313" key="17">
    <source>
        <dbReference type="EMBL" id="AGS34091.1"/>
    </source>
</evidence>
<evidence type="ECO:0000256" key="15">
    <source>
        <dbReference type="ARBA" id="ARBA00033329"/>
    </source>
</evidence>
<dbReference type="KEGG" id="cmd:B841_03040"/>
<evidence type="ECO:0000256" key="10">
    <source>
        <dbReference type="ARBA" id="ARBA00023159"/>
    </source>
</evidence>
<evidence type="ECO:0000313" key="18">
    <source>
        <dbReference type="Proteomes" id="UP000015388"/>
    </source>
</evidence>
<dbReference type="HOGENOM" id="CLU_069532_0_2_11"/>
<evidence type="ECO:0000256" key="5">
    <source>
        <dbReference type="ARBA" id="ARBA00022490"/>
    </source>
</evidence>
<keyword evidence="12" id="KW-0464">Manganese</keyword>
<dbReference type="PANTHER" id="PTHR33238:SF11">
    <property type="entry name" value="TRANSCRIPTIONAL REGULATOR MNTR"/>
    <property type="match status" value="1"/>
</dbReference>
<dbReference type="Pfam" id="PF04023">
    <property type="entry name" value="FeoA"/>
    <property type="match status" value="1"/>
</dbReference>
<dbReference type="AlphaFoldDB" id="S5TGS3"/>
<dbReference type="Gene3D" id="1.10.10.10">
    <property type="entry name" value="Winged helix-like DNA-binding domain superfamily/Winged helix DNA-binding domain"/>
    <property type="match status" value="1"/>
</dbReference>
<dbReference type="OrthoDB" id="9791355at2"/>
<keyword evidence="9" id="KW-0238">DNA-binding</keyword>
<dbReference type="GO" id="GO:0003700">
    <property type="term" value="F:DNA-binding transcription factor activity"/>
    <property type="evidence" value="ECO:0007669"/>
    <property type="project" value="InterPro"/>
</dbReference>
<dbReference type="STRING" id="1224163.B841_03040"/>
<name>S5TGS3_9CORY</name>
<dbReference type="RefSeq" id="WP_020934024.1">
    <property type="nucleotide sequence ID" value="NC_021915.1"/>
</dbReference>
<organism evidence="17 18">
    <name type="scientific">Corynebacterium maris DSM 45190</name>
    <dbReference type="NCBI Taxonomy" id="1224163"/>
    <lineage>
        <taxon>Bacteria</taxon>
        <taxon>Bacillati</taxon>
        <taxon>Actinomycetota</taxon>
        <taxon>Actinomycetes</taxon>
        <taxon>Mycobacteriales</taxon>
        <taxon>Corynebacteriaceae</taxon>
        <taxon>Corynebacterium</taxon>
    </lineage>
</organism>
<feature type="domain" description="HTH dtxR-type" evidence="16">
    <location>
        <begin position="6"/>
        <end position="68"/>
    </location>
</feature>
<sequence>MHVDDLSDRTQDYLKALWGWAEHSDEPAPLGEIARRTGQKSSTASEAIKRLAADGLVSHEPYAGVRLTGQGRRLAGQMVRRHRLVETFLVTELDYTWDEVHEEAELLEHAVSDRFIARIDARLGRPARDPHGDPIPRPDGSVEEVSSLALADVSSGAVTVERVNDDDPELLRYLAERGVGPGTRLSVTAPAAAGILTVEVGGGIVALAESCLCDIKVSR</sequence>
<dbReference type="InterPro" id="IPR022687">
    <property type="entry name" value="HTH_DTXR"/>
</dbReference>
<dbReference type="InterPro" id="IPR007167">
    <property type="entry name" value="Fe-transptr_FeoA-like"/>
</dbReference>
<dbReference type="SMART" id="SM00529">
    <property type="entry name" value="HTH_DTXR"/>
    <property type="match status" value="1"/>
</dbReference>
<keyword evidence="18" id="KW-1185">Reference proteome</keyword>
<keyword evidence="10" id="KW-0010">Activator</keyword>
<dbReference type="SUPFAM" id="SSF47979">
    <property type="entry name" value="Iron-dependent repressor protein, dimerization domain"/>
    <property type="match status" value="1"/>
</dbReference>
<evidence type="ECO:0000256" key="2">
    <source>
        <dbReference type="ARBA" id="ARBA00007871"/>
    </source>
</evidence>
<evidence type="ECO:0000256" key="12">
    <source>
        <dbReference type="ARBA" id="ARBA00023211"/>
    </source>
</evidence>